<keyword evidence="3 5" id="KW-0560">Oxidoreductase</keyword>
<dbReference type="InterPro" id="IPR029753">
    <property type="entry name" value="D-isomer_DH_CS"/>
</dbReference>
<evidence type="ECO:0000313" key="8">
    <source>
        <dbReference type="EMBL" id="KAF9512829.1"/>
    </source>
</evidence>
<dbReference type="PROSITE" id="PS00065">
    <property type="entry name" value="D_2_HYDROXYACID_DH_1"/>
    <property type="match status" value="1"/>
</dbReference>
<dbReference type="PANTHER" id="PTHR42789">
    <property type="entry name" value="D-ISOMER SPECIFIC 2-HYDROXYACID DEHYDROGENASE FAMILY PROTEIN (AFU_ORTHOLOGUE AFUA_6G10090)"/>
    <property type="match status" value="1"/>
</dbReference>
<dbReference type="GO" id="GO:0051287">
    <property type="term" value="F:NAD binding"/>
    <property type="evidence" value="ECO:0007669"/>
    <property type="project" value="InterPro"/>
</dbReference>
<evidence type="ECO:0000313" key="9">
    <source>
        <dbReference type="Proteomes" id="UP000886523"/>
    </source>
</evidence>
<protein>
    <recommendedName>
        <fullName evidence="10">D-isomer specific 2-hydroxyacid dehydrogenase</fullName>
    </recommendedName>
</protein>
<dbReference type="CDD" id="cd12169">
    <property type="entry name" value="PGDH_like_1"/>
    <property type="match status" value="1"/>
</dbReference>
<sequence>MSSSSSTKPRVAVLDDYQEAAFKHADWSRVQALTQVRVFTSAFSNDPADRAKLIEELKPFEIICTMRERTRFPAEVLSQLPNLKLLTTTAMGNASIDIAAARDAGIVVSGTGYNPGGTNEHNWALLMTVARNLVREHNNTARGGAQWQTSVPTRLGYKTLGVVGLGNLGTSTANIGKAFNMNVQAWSPNLTKERADQAGVKFVTFKEEFFATSIHSIHIVLAPGTVNLVTYKELSAMKPTAFLINTSRGPIINEEDLVRALKEHKIQGAGLDVFNVEPLPLDHPLRTLDNVTLSPHVGYVDDNMYKVFWGETVENILSYLGGTPKRVIAPRSRP</sequence>
<dbReference type="SUPFAM" id="SSF51735">
    <property type="entry name" value="NAD(P)-binding Rossmann-fold domains"/>
    <property type="match status" value="1"/>
</dbReference>
<evidence type="ECO:0000256" key="1">
    <source>
        <dbReference type="ARBA" id="ARBA00005854"/>
    </source>
</evidence>
<evidence type="ECO:0008006" key="10">
    <source>
        <dbReference type="Google" id="ProtNLM"/>
    </source>
</evidence>
<dbReference type="InterPro" id="IPR036291">
    <property type="entry name" value="NAD(P)-bd_dom_sf"/>
</dbReference>
<dbReference type="InterPro" id="IPR050857">
    <property type="entry name" value="D-2-hydroxyacid_DH"/>
</dbReference>
<dbReference type="OrthoDB" id="298012at2759"/>
<dbReference type="Gene3D" id="3.40.50.720">
    <property type="entry name" value="NAD(P)-binding Rossmann-like Domain"/>
    <property type="match status" value="2"/>
</dbReference>
<keyword evidence="9" id="KW-1185">Reference proteome</keyword>
<dbReference type="AlphaFoldDB" id="A0A9P6DVM5"/>
<keyword evidence="2" id="KW-0028">Amino-acid biosynthesis</keyword>
<keyword evidence="4" id="KW-0520">NAD</keyword>
<evidence type="ECO:0000256" key="5">
    <source>
        <dbReference type="RuleBase" id="RU003719"/>
    </source>
</evidence>
<evidence type="ECO:0000256" key="4">
    <source>
        <dbReference type="ARBA" id="ARBA00023027"/>
    </source>
</evidence>
<reference evidence="8" key="1">
    <citation type="journal article" date="2020" name="Nat. Commun.">
        <title>Large-scale genome sequencing of mycorrhizal fungi provides insights into the early evolution of symbiotic traits.</title>
        <authorList>
            <person name="Miyauchi S."/>
            <person name="Kiss E."/>
            <person name="Kuo A."/>
            <person name="Drula E."/>
            <person name="Kohler A."/>
            <person name="Sanchez-Garcia M."/>
            <person name="Morin E."/>
            <person name="Andreopoulos B."/>
            <person name="Barry K.W."/>
            <person name="Bonito G."/>
            <person name="Buee M."/>
            <person name="Carver A."/>
            <person name="Chen C."/>
            <person name="Cichocki N."/>
            <person name="Clum A."/>
            <person name="Culley D."/>
            <person name="Crous P.W."/>
            <person name="Fauchery L."/>
            <person name="Girlanda M."/>
            <person name="Hayes R.D."/>
            <person name="Keri Z."/>
            <person name="LaButti K."/>
            <person name="Lipzen A."/>
            <person name="Lombard V."/>
            <person name="Magnuson J."/>
            <person name="Maillard F."/>
            <person name="Murat C."/>
            <person name="Nolan M."/>
            <person name="Ohm R.A."/>
            <person name="Pangilinan J."/>
            <person name="Pereira M.F."/>
            <person name="Perotto S."/>
            <person name="Peter M."/>
            <person name="Pfister S."/>
            <person name="Riley R."/>
            <person name="Sitrit Y."/>
            <person name="Stielow J.B."/>
            <person name="Szollosi G."/>
            <person name="Zifcakova L."/>
            <person name="Stursova M."/>
            <person name="Spatafora J.W."/>
            <person name="Tedersoo L."/>
            <person name="Vaario L.M."/>
            <person name="Yamada A."/>
            <person name="Yan M."/>
            <person name="Wang P."/>
            <person name="Xu J."/>
            <person name="Bruns T."/>
            <person name="Baldrian P."/>
            <person name="Vilgalys R."/>
            <person name="Dunand C."/>
            <person name="Henrissat B."/>
            <person name="Grigoriev I.V."/>
            <person name="Hibbett D."/>
            <person name="Nagy L.G."/>
            <person name="Martin F.M."/>
        </authorList>
    </citation>
    <scope>NUCLEOTIDE SEQUENCE</scope>
    <source>
        <strain evidence="8">UP504</strain>
    </source>
</reference>
<dbReference type="EMBL" id="MU128981">
    <property type="protein sequence ID" value="KAF9512829.1"/>
    <property type="molecule type" value="Genomic_DNA"/>
</dbReference>
<feature type="domain" description="D-isomer specific 2-hydroxyacid dehydrogenase NAD-binding" evidence="7">
    <location>
        <begin position="124"/>
        <end position="298"/>
    </location>
</feature>
<evidence type="ECO:0000256" key="2">
    <source>
        <dbReference type="ARBA" id="ARBA00022605"/>
    </source>
</evidence>
<evidence type="ECO:0000259" key="6">
    <source>
        <dbReference type="Pfam" id="PF00389"/>
    </source>
</evidence>
<dbReference type="SUPFAM" id="SSF52283">
    <property type="entry name" value="Formate/glycerate dehydrogenase catalytic domain-like"/>
    <property type="match status" value="1"/>
</dbReference>
<evidence type="ECO:0000259" key="7">
    <source>
        <dbReference type="Pfam" id="PF02826"/>
    </source>
</evidence>
<dbReference type="Pfam" id="PF02826">
    <property type="entry name" value="2-Hacid_dh_C"/>
    <property type="match status" value="1"/>
</dbReference>
<comment type="caution">
    <text evidence="8">The sequence shown here is derived from an EMBL/GenBank/DDBJ whole genome shotgun (WGS) entry which is preliminary data.</text>
</comment>
<dbReference type="PROSITE" id="PS00671">
    <property type="entry name" value="D_2_HYDROXYACID_DH_3"/>
    <property type="match status" value="1"/>
</dbReference>
<dbReference type="Proteomes" id="UP000886523">
    <property type="component" value="Unassembled WGS sequence"/>
</dbReference>
<gene>
    <name evidence="8" type="ORF">BS47DRAFT_1297151</name>
</gene>
<organism evidence="8 9">
    <name type="scientific">Hydnum rufescens UP504</name>
    <dbReference type="NCBI Taxonomy" id="1448309"/>
    <lineage>
        <taxon>Eukaryota</taxon>
        <taxon>Fungi</taxon>
        <taxon>Dikarya</taxon>
        <taxon>Basidiomycota</taxon>
        <taxon>Agaricomycotina</taxon>
        <taxon>Agaricomycetes</taxon>
        <taxon>Cantharellales</taxon>
        <taxon>Hydnaceae</taxon>
        <taxon>Hydnum</taxon>
    </lineage>
</organism>
<dbReference type="GO" id="GO:0016616">
    <property type="term" value="F:oxidoreductase activity, acting on the CH-OH group of donors, NAD or NADP as acceptor"/>
    <property type="evidence" value="ECO:0007669"/>
    <property type="project" value="InterPro"/>
</dbReference>
<dbReference type="GO" id="GO:0008652">
    <property type="term" value="P:amino acid biosynthetic process"/>
    <property type="evidence" value="ECO:0007669"/>
    <property type="project" value="UniProtKB-KW"/>
</dbReference>
<evidence type="ECO:0000256" key="3">
    <source>
        <dbReference type="ARBA" id="ARBA00023002"/>
    </source>
</evidence>
<comment type="similarity">
    <text evidence="1 5">Belongs to the D-isomer specific 2-hydroxyacid dehydrogenase family.</text>
</comment>
<dbReference type="PANTHER" id="PTHR42789:SF1">
    <property type="entry name" value="D-ISOMER SPECIFIC 2-HYDROXYACID DEHYDROGENASE FAMILY PROTEIN (AFU_ORTHOLOGUE AFUA_6G10090)"/>
    <property type="match status" value="1"/>
</dbReference>
<dbReference type="InterPro" id="IPR006140">
    <property type="entry name" value="D-isomer_DH_NAD-bd"/>
</dbReference>
<name>A0A9P6DVM5_9AGAM</name>
<accession>A0A9P6DVM5</accession>
<feature type="domain" description="D-isomer specific 2-hydroxyacid dehydrogenase catalytic" evidence="6">
    <location>
        <begin position="29"/>
        <end position="323"/>
    </location>
</feature>
<dbReference type="InterPro" id="IPR029752">
    <property type="entry name" value="D-isomer_DH_CS1"/>
</dbReference>
<proteinExistence type="inferred from homology"/>
<dbReference type="Pfam" id="PF00389">
    <property type="entry name" value="2-Hacid_dh"/>
    <property type="match status" value="1"/>
</dbReference>
<dbReference type="InterPro" id="IPR006139">
    <property type="entry name" value="D-isomer_2_OHA_DH_cat_dom"/>
</dbReference>